<proteinExistence type="predicted"/>
<protein>
    <submittedName>
        <fullName evidence="1">Uncharacterized protein</fullName>
    </submittedName>
</protein>
<comment type="caution">
    <text evidence="1">The sequence shown here is derived from an EMBL/GenBank/DDBJ whole genome shotgun (WGS) entry which is preliminary data.</text>
</comment>
<dbReference type="InterPro" id="IPR040344">
    <property type="entry name" value="At3g17950-like"/>
</dbReference>
<dbReference type="Proteomes" id="UP001058974">
    <property type="component" value="Chromosome 7"/>
</dbReference>
<evidence type="ECO:0000313" key="2">
    <source>
        <dbReference type="Proteomes" id="UP001058974"/>
    </source>
</evidence>
<dbReference type="AlphaFoldDB" id="A0A9D4ZY25"/>
<gene>
    <name evidence="1" type="ORF">KIW84_073008</name>
</gene>
<dbReference type="EMBL" id="JAMSHJ010000007">
    <property type="protein sequence ID" value="KAI5386693.1"/>
    <property type="molecule type" value="Genomic_DNA"/>
</dbReference>
<accession>A0A9D4ZY25</accession>
<dbReference type="PANTHER" id="PTHR33544:SF14">
    <property type="entry name" value="PROTEIN, PUTATIVE-RELATED"/>
    <property type="match status" value="1"/>
</dbReference>
<sequence length="150" mass="16675">MTCFFNVIYCSQNDEIPIGWPFGLGILNMRLRVVESLPANNVSAEPYSLSLHIPSTSFSSVSSSNLDTESTASFFKDSSVSLGHLIGIRPGERKRLYFTNPLRLEEKEQKPCSNDTSKSQEVDMSCGICIPSLLDPLLIKISKSKKNLRN</sequence>
<dbReference type="PANTHER" id="PTHR33544">
    <property type="entry name" value="DUF4005 DOMAIN-CONTAINING PROTEIN-RELATED"/>
    <property type="match status" value="1"/>
</dbReference>
<evidence type="ECO:0000313" key="1">
    <source>
        <dbReference type="EMBL" id="KAI5386693.1"/>
    </source>
</evidence>
<keyword evidence="2" id="KW-1185">Reference proteome</keyword>
<dbReference type="OrthoDB" id="738796at2759"/>
<name>A0A9D4ZY25_PEA</name>
<reference evidence="1 2" key="1">
    <citation type="journal article" date="2022" name="Nat. Genet.">
        <title>Improved pea reference genome and pan-genome highlight genomic features and evolutionary characteristics.</title>
        <authorList>
            <person name="Yang T."/>
            <person name="Liu R."/>
            <person name="Luo Y."/>
            <person name="Hu S."/>
            <person name="Wang D."/>
            <person name="Wang C."/>
            <person name="Pandey M.K."/>
            <person name="Ge S."/>
            <person name="Xu Q."/>
            <person name="Li N."/>
            <person name="Li G."/>
            <person name="Huang Y."/>
            <person name="Saxena R.K."/>
            <person name="Ji Y."/>
            <person name="Li M."/>
            <person name="Yan X."/>
            <person name="He Y."/>
            <person name="Liu Y."/>
            <person name="Wang X."/>
            <person name="Xiang C."/>
            <person name="Varshney R.K."/>
            <person name="Ding H."/>
            <person name="Gao S."/>
            <person name="Zong X."/>
        </authorList>
    </citation>
    <scope>NUCLEOTIDE SEQUENCE [LARGE SCALE GENOMIC DNA]</scope>
    <source>
        <strain evidence="1 2">cv. Zhongwan 6</strain>
    </source>
</reference>
<organism evidence="1 2">
    <name type="scientific">Pisum sativum</name>
    <name type="common">Garden pea</name>
    <name type="synonym">Lathyrus oleraceus</name>
    <dbReference type="NCBI Taxonomy" id="3888"/>
    <lineage>
        <taxon>Eukaryota</taxon>
        <taxon>Viridiplantae</taxon>
        <taxon>Streptophyta</taxon>
        <taxon>Embryophyta</taxon>
        <taxon>Tracheophyta</taxon>
        <taxon>Spermatophyta</taxon>
        <taxon>Magnoliopsida</taxon>
        <taxon>eudicotyledons</taxon>
        <taxon>Gunneridae</taxon>
        <taxon>Pentapetalae</taxon>
        <taxon>rosids</taxon>
        <taxon>fabids</taxon>
        <taxon>Fabales</taxon>
        <taxon>Fabaceae</taxon>
        <taxon>Papilionoideae</taxon>
        <taxon>50 kb inversion clade</taxon>
        <taxon>NPAAA clade</taxon>
        <taxon>Hologalegina</taxon>
        <taxon>IRL clade</taxon>
        <taxon>Fabeae</taxon>
        <taxon>Lathyrus</taxon>
    </lineage>
</organism>
<dbReference type="Gramene" id="Psat07G0300800-T1">
    <property type="protein sequence ID" value="KAI5386693.1"/>
    <property type="gene ID" value="KIW84_073008"/>
</dbReference>